<comment type="caution">
    <text evidence="9">The sequence shown here is derived from an EMBL/GenBank/DDBJ whole genome shotgun (WGS) entry which is preliminary data.</text>
</comment>
<evidence type="ECO:0000256" key="1">
    <source>
        <dbReference type="ARBA" id="ARBA00004651"/>
    </source>
</evidence>
<proteinExistence type="inferred from homology"/>
<keyword evidence="6" id="KW-0813">Transport</keyword>
<keyword evidence="3 7" id="KW-0812">Transmembrane</keyword>
<keyword evidence="2" id="KW-1003">Cell membrane</keyword>
<dbReference type="Pfam" id="PF01618">
    <property type="entry name" value="MotA_ExbB"/>
    <property type="match status" value="1"/>
</dbReference>
<gene>
    <name evidence="9" type="ORF">COA71_06105</name>
</gene>
<evidence type="ECO:0000256" key="4">
    <source>
        <dbReference type="ARBA" id="ARBA00022989"/>
    </source>
</evidence>
<protein>
    <submittedName>
        <fullName evidence="9">Biopolymer transporter ExbB</fullName>
    </submittedName>
</protein>
<sequence>MFDLFQASIESISDFMDRGGPVLWLIALLLFVKWSLMFERLWFLNTVHKANTAAALSEWERRSDKKSWHAHAIRQELISRVSLDLKSPIPMIEALVVVCPLLGLLGTVTGMIEVFYVMAVTGGGDAKQMSGGVAKATIPTMAGMVGALSGIFASNWIKHKSNREIELLEDHLTVQHA</sequence>
<keyword evidence="5 7" id="KW-0472">Membrane</keyword>
<accession>A0A2A5CEG0</accession>
<feature type="transmembrane region" description="Helical" evidence="7">
    <location>
        <begin position="138"/>
        <end position="157"/>
    </location>
</feature>
<dbReference type="GO" id="GO:0017038">
    <property type="term" value="P:protein import"/>
    <property type="evidence" value="ECO:0007669"/>
    <property type="project" value="TreeGrafter"/>
</dbReference>
<feature type="transmembrane region" description="Helical" evidence="7">
    <location>
        <begin position="22"/>
        <end position="43"/>
    </location>
</feature>
<reference evidence="10" key="1">
    <citation type="submission" date="2017-08" db="EMBL/GenBank/DDBJ databases">
        <title>A dynamic microbial community with high functional redundancy inhabits the cold, oxic subseafloor aquifer.</title>
        <authorList>
            <person name="Tully B.J."/>
            <person name="Wheat C.G."/>
            <person name="Glazer B.T."/>
            <person name="Huber J.A."/>
        </authorList>
    </citation>
    <scope>NUCLEOTIDE SEQUENCE [LARGE SCALE GENOMIC DNA]</scope>
</reference>
<dbReference type="Proteomes" id="UP000228987">
    <property type="component" value="Unassembled WGS sequence"/>
</dbReference>
<comment type="similarity">
    <text evidence="6">Belongs to the exbB/tolQ family.</text>
</comment>
<evidence type="ECO:0000313" key="9">
    <source>
        <dbReference type="EMBL" id="PCJ42162.1"/>
    </source>
</evidence>
<dbReference type="InterPro" id="IPR002898">
    <property type="entry name" value="MotA_ExbB_proton_chnl"/>
</dbReference>
<feature type="domain" description="MotA/TolQ/ExbB proton channel" evidence="8">
    <location>
        <begin position="54"/>
        <end position="169"/>
    </location>
</feature>
<evidence type="ECO:0000256" key="7">
    <source>
        <dbReference type="SAM" id="Phobius"/>
    </source>
</evidence>
<dbReference type="EMBL" id="NVWI01000003">
    <property type="protein sequence ID" value="PCJ42162.1"/>
    <property type="molecule type" value="Genomic_DNA"/>
</dbReference>
<dbReference type="GO" id="GO:0005886">
    <property type="term" value="C:plasma membrane"/>
    <property type="evidence" value="ECO:0007669"/>
    <property type="project" value="UniProtKB-SubCell"/>
</dbReference>
<organism evidence="9 10">
    <name type="scientific">SAR86 cluster bacterium</name>
    <dbReference type="NCBI Taxonomy" id="2030880"/>
    <lineage>
        <taxon>Bacteria</taxon>
        <taxon>Pseudomonadati</taxon>
        <taxon>Pseudomonadota</taxon>
        <taxon>Gammaproteobacteria</taxon>
        <taxon>SAR86 cluster</taxon>
    </lineage>
</organism>
<evidence type="ECO:0000256" key="6">
    <source>
        <dbReference type="RuleBase" id="RU004057"/>
    </source>
</evidence>
<feature type="transmembrane region" description="Helical" evidence="7">
    <location>
        <begin position="94"/>
        <end position="118"/>
    </location>
</feature>
<dbReference type="InterPro" id="IPR050790">
    <property type="entry name" value="ExbB/TolQ_transport"/>
</dbReference>
<dbReference type="AlphaFoldDB" id="A0A2A5CEG0"/>
<evidence type="ECO:0000259" key="8">
    <source>
        <dbReference type="Pfam" id="PF01618"/>
    </source>
</evidence>
<name>A0A2A5CEG0_9GAMM</name>
<keyword evidence="6" id="KW-0653">Protein transport</keyword>
<evidence type="ECO:0000256" key="5">
    <source>
        <dbReference type="ARBA" id="ARBA00023136"/>
    </source>
</evidence>
<evidence type="ECO:0000256" key="2">
    <source>
        <dbReference type="ARBA" id="ARBA00022475"/>
    </source>
</evidence>
<evidence type="ECO:0000313" key="10">
    <source>
        <dbReference type="Proteomes" id="UP000228987"/>
    </source>
</evidence>
<dbReference type="PANTHER" id="PTHR30625">
    <property type="entry name" value="PROTEIN TOLQ"/>
    <property type="match status" value="1"/>
</dbReference>
<dbReference type="PANTHER" id="PTHR30625:SF18">
    <property type="entry name" value="TONB2 ENERGY TRANSDUCTION SYSTEM INNER MEMBRANE COMPONENT EXBB"/>
    <property type="match status" value="1"/>
</dbReference>
<evidence type="ECO:0000256" key="3">
    <source>
        <dbReference type="ARBA" id="ARBA00022692"/>
    </source>
</evidence>
<comment type="subcellular location">
    <subcellularLocation>
        <location evidence="1">Cell membrane</location>
        <topology evidence="1">Multi-pass membrane protein</topology>
    </subcellularLocation>
    <subcellularLocation>
        <location evidence="6">Membrane</location>
        <topology evidence="6">Multi-pass membrane protein</topology>
    </subcellularLocation>
</comment>
<keyword evidence="4 7" id="KW-1133">Transmembrane helix</keyword>